<dbReference type="Gene3D" id="3.30.300.130">
    <property type="entry name" value="Fe-S cluster assembly (FSCA)"/>
    <property type="match status" value="1"/>
</dbReference>
<dbReference type="GO" id="GO:0051604">
    <property type="term" value="P:protein maturation"/>
    <property type="evidence" value="ECO:0007669"/>
    <property type="project" value="InterPro"/>
</dbReference>
<dbReference type="Gene3D" id="6.10.250.1280">
    <property type="match status" value="1"/>
</dbReference>
<dbReference type="PANTHER" id="PTHR12377:SF0">
    <property type="entry name" value="CYTOSOLIC IRON-SULFUR ASSEMBLY COMPONENT 2B"/>
    <property type="match status" value="1"/>
</dbReference>
<proteinExistence type="inferred from homology"/>
<protein>
    <submittedName>
        <fullName evidence="2">Uncharacterized protein</fullName>
    </submittedName>
</protein>
<comment type="similarity">
    <text evidence="1">Belongs to the MIP18 family.</text>
</comment>
<dbReference type="InterPro" id="IPR039796">
    <property type="entry name" value="MIP18"/>
</dbReference>
<name>A0A9K3GMN8_9EUKA</name>
<evidence type="ECO:0000313" key="3">
    <source>
        <dbReference type="Proteomes" id="UP000265618"/>
    </source>
</evidence>
<evidence type="ECO:0000313" key="2">
    <source>
        <dbReference type="EMBL" id="GIQ88046.1"/>
    </source>
</evidence>
<comment type="caution">
    <text evidence="2">The sequence shown here is derived from an EMBL/GenBank/DDBJ whole genome shotgun (WGS) entry which is preliminary data.</text>
</comment>
<keyword evidence="3" id="KW-1185">Reference proteome</keyword>
<dbReference type="InterPro" id="IPR034904">
    <property type="entry name" value="FSCA_dom_sf"/>
</dbReference>
<dbReference type="Proteomes" id="UP000265618">
    <property type="component" value="Unassembled WGS sequence"/>
</dbReference>
<reference evidence="2 3" key="1">
    <citation type="journal article" date="2018" name="PLoS ONE">
        <title>The draft genome of Kipferlia bialata reveals reductive genome evolution in fornicate parasites.</title>
        <authorList>
            <person name="Tanifuji G."/>
            <person name="Takabayashi S."/>
            <person name="Kume K."/>
            <person name="Takagi M."/>
            <person name="Nakayama T."/>
            <person name="Kamikawa R."/>
            <person name="Inagaki Y."/>
            <person name="Hashimoto T."/>
        </authorList>
    </citation>
    <scope>NUCLEOTIDE SEQUENCE [LARGE SCALE GENOMIC DNA]</scope>
    <source>
        <strain evidence="2">NY0173</strain>
    </source>
</reference>
<organism evidence="2 3">
    <name type="scientific">Kipferlia bialata</name>
    <dbReference type="NCBI Taxonomy" id="797122"/>
    <lineage>
        <taxon>Eukaryota</taxon>
        <taxon>Metamonada</taxon>
        <taxon>Carpediemonas-like organisms</taxon>
        <taxon>Kipferlia</taxon>
    </lineage>
</organism>
<gene>
    <name evidence="2" type="ORF">KIPB_010209</name>
</gene>
<dbReference type="AlphaFoldDB" id="A0A9K3GMN8"/>
<dbReference type="EMBL" id="BDIP01003721">
    <property type="protein sequence ID" value="GIQ88046.1"/>
    <property type="molecule type" value="Genomic_DNA"/>
</dbReference>
<dbReference type="PANTHER" id="PTHR12377">
    <property type="entry name" value="CYTOSOLIC IRON-SULFUR ASSEMBLY COMPONENT 2B-RELATED"/>
    <property type="match status" value="1"/>
</dbReference>
<accession>A0A9K3GMN8</accession>
<evidence type="ECO:0000256" key="1">
    <source>
        <dbReference type="ARBA" id="ARBA00010381"/>
    </source>
</evidence>
<sequence length="70" mass="7689">MASIIGLSIRTKLARSLPLRFSVTVTCMTGTHNDAETLTKQINDKERATAALTNKRLLSVINQCIGEWEG</sequence>
<dbReference type="OrthoDB" id="2746at2759"/>